<evidence type="ECO:0000313" key="2">
    <source>
        <dbReference type="EMBL" id="MBC5732506.1"/>
    </source>
</evidence>
<dbReference type="EMBL" id="JACOPP010000002">
    <property type="protein sequence ID" value="MBC5732506.1"/>
    <property type="molecule type" value="Genomic_DNA"/>
</dbReference>
<proteinExistence type="predicted"/>
<protein>
    <submittedName>
        <fullName evidence="2">Acetyl-CoA hydrolase</fullName>
    </submittedName>
</protein>
<organism evidence="2 3">
    <name type="scientific">Lawsonibacter hominis</name>
    <dbReference type="NCBI Taxonomy" id="2763053"/>
    <lineage>
        <taxon>Bacteria</taxon>
        <taxon>Bacillati</taxon>
        <taxon>Bacillota</taxon>
        <taxon>Clostridia</taxon>
        <taxon>Eubacteriales</taxon>
        <taxon>Oscillospiraceae</taxon>
        <taxon>Lawsonibacter</taxon>
    </lineage>
</organism>
<dbReference type="GO" id="GO:0016787">
    <property type="term" value="F:hydrolase activity"/>
    <property type="evidence" value="ECO:0007669"/>
    <property type="project" value="UniProtKB-KW"/>
</dbReference>
<feature type="domain" description="Chalcone isomerase N-terminal" evidence="1">
    <location>
        <begin position="5"/>
        <end position="106"/>
    </location>
</feature>
<dbReference type="RefSeq" id="WP_186906407.1">
    <property type="nucleotide sequence ID" value="NZ_JACOPP010000002.1"/>
</dbReference>
<gene>
    <name evidence="2" type="ORF">H8S57_02035</name>
</gene>
<keyword evidence="3" id="KW-1185">Reference proteome</keyword>
<comment type="caution">
    <text evidence="2">The sequence shown here is derived from an EMBL/GenBank/DDBJ whole genome shotgun (WGS) entry which is preliminary data.</text>
</comment>
<evidence type="ECO:0000259" key="1">
    <source>
        <dbReference type="Pfam" id="PF18232"/>
    </source>
</evidence>
<name>A0A8J6J4D6_9FIRM</name>
<dbReference type="Proteomes" id="UP000661435">
    <property type="component" value="Unassembled WGS sequence"/>
</dbReference>
<evidence type="ECO:0000313" key="3">
    <source>
        <dbReference type="Proteomes" id="UP000661435"/>
    </source>
</evidence>
<accession>A0A8J6J4D6</accession>
<sequence length="285" mass="33405">MSFEFRPMRSLIFVDCVREEYRHRLQHWLYNTHIPDSISKFTPYCVKYAFYNALPVPPGGERFGTRRMQMTEHYWLINEMLPEMRNNAFGEVMPPEVLRWQGMLPDSDEAIAQMANMTGEEHRSSGGDNGCPPFVFAHVPINWEEDFKGAGRTVKDGPNYRWQFVLRWPCEKTGEKWFHDVMAPYFQNRPEVTRFLSSRIYHDVVGCQFHRLVELWFEGPDEWCTAIEAAKQELAQPEWAKEAPEAAPQAQFPFLKSNFGIVGMFLTDYAASDNMTQFRGNFTMR</sequence>
<dbReference type="InterPro" id="IPR040518">
    <property type="entry name" value="Chalcone_N"/>
</dbReference>
<keyword evidence="2" id="KW-0378">Hydrolase</keyword>
<reference evidence="2" key="1">
    <citation type="submission" date="2020-08" db="EMBL/GenBank/DDBJ databases">
        <title>Genome public.</title>
        <authorList>
            <person name="Liu C."/>
            <person name="Sun Q."/>
        </authorList>
    </citation>
    <scope>NUCLEOTIDE SEQUENCE</scope>
    <source>
        <strain evidence="2">NSJ-51</strain>
    </source>
</reference>
<dbReference type="AlphaFoldDB" id="A0A8J6J4D6"/>
<dbReference type="Pfam" id="PF18232">
    <property type="entry name" value="Chalcone_N"/>
    <property type="match status" value="1"/>
</dbReference>